<dbReference type="RefSeq" id="WP_203900122.1">
    <property type="nucleotide sequence ID" value="NZ_BOPF01000012.1"/>
</dbReference>
<protein>
    <recommendedName>
        <fullName evidence="1">AAA+ ATPase domain-containing protein</fullName>
    </recommendedName>
</protein>
<dbReference type="GO" id="GO:0016887">
    <property type="term" value="F:ATP hydrolysis activity"/>
    <property type="evidence" value="ECO:0007669"/>
    <property type="project" value="InterPro"/>
</dbReference>
<dbReference type="SUPFAM" id="SSF52540">
    <property type="entry name" value="P-loop containing nucleoside triphosphate hydrolases"/>
    <property type="match status" value="1"/>
</dbReference>
<evidence type="ECO:0000313" key="3">
    <source>
        <dbReference type="Proteomes" id="UP000619260"/>
    </source>
</evidence>
<accession>A0A8J4DQ23</accession>
<evidence type="ECO:0000259" key="1">
    <source>
        <dbReference type="SMART" id="SM00382"/>
    </source>
</evidence>
<dbReference type="InterPro" id="IPR003593">
    <property type="entry name" value="AAA+_ATPase"/>
</dbReference>
<dbReference type="Gene3D" id="3.40.50.300">
    <property type="entry name" value="P-loop containing nucleotide triphosphate hydrolases"/>
    <property type="match status" value="1"/>
</dbReference>
<dbReference type="InterPro" id="IPR011704">
    <property type="entry name" value="ATPase_dyneun-rel_AAA"/>
</dbReference>
<keyword evidence="3" id="KW-1185">Reference proteome</keyword>
<proteinExistence type="predicted"/>
<dbReference type="GO" id="GO:0005524">
    <property type="term" value="F:ATP binding"/>
    <property type="evidence" value="ECO:0007669"/>
    <property type="project" value="InterPro"/>
</dbReference>
<reference evidence="2" key="1">
    <citation type="submission" date="2021-01" db="EMBL/GenBank/DDBJ databases">
        <title>Whole genome shotgun sequence of Virgisporangium aliadipatigenens NBRC 105644.</title>
        <authorList>
            <person name="Komaki H."/>
            <person name="Tamura T."/>
        </authorList>
    </citation>
    <scope>NUCLEOTIDE SEQUENCE</scope>
    <source>
        <strain evidence="2">NBRC 105644</strain>
    </source>
</reference>
<dbReference type="InterPro" id="IPR027417">
    <property type="entry name" value="P-loop_NTPase"/>
</dbReference>
<dbReference type="CDD" id="cd00009">
    <property type="entry name" value="AAA"/>
    <property type="match status" value="1"/>
</dbReference>
<comment type="caution">
    <text evidence="2">The sequence shown here is derived from an EMBL/GenBank/DDBJ whole genome shotgun (WGS) entry which is preliminary data.</text>
</comment>
<dbReference type="Pfam" id="PF07728">
    <property type="entry name" value="AAA_5"/>
    <property type="match status" value="1"/>
</dbReference>
<feature type="domain" description="AAA+ ATPase" evidence="1">
    <location>
        <begin position="41"/>
        <end position="182"/>
    </location>
</feature>
<dbReference type="EMBL" id="BOPF01000012">
    <property type="protein sequence ID" value="GIJ46585.1"/>
    <property type="molecule type" value="Genomic_DNA"/>
</dbReference>
<sequence length="374" mass="41252">MPTGEAFDYVTYGTACDPAELRRFLAHAMDVNERLAAEGRHGTPVCVWGRHGVGKTEIVEQVVRERRARFVSVAPAQFEEMGDLLGMPVVVGDGAATRMAPPEWVPRDEGPGVLLLDDVNRADDRILRGLMQLLQRHELASWRLPPRWQIVCTANPDGGDYSVTPMDDAMLTRMMHVTLRFDVRRWAAWAERNGTDPRGIAFTLAYPEAVTGARTTPRTLVQFFDRIRDIADLRADLDLVAMLGDACLDPSTVSAFVAFVNQDLDELVTPEELLGARDFVPVAARLTALAGAGRRPDVLAAVCTRLINHLRERRQRLNPTAVTNLRALLGLDVLPEDMRLAVAQDLALLDRSVGAAKVLADPEVTRLLLGLTRA</sequence>
<gene>
    <name evidence="2" type="ORF">Val02_34710</name>
</gene>
<dbReference type="SMART" id="SM00382">
    <property type="entry name" value="AAA"/>
    <property type="match status" value="1"/>
</dbReference>
<dbReference type="AlphaFoldDB" id="A0A8J4DQ23"/>
<evidence type="ECO:0000313" key="2">
    <source>
        <dbReference type="EMBL" id="GIJ46585.1"/>
    </source>
</evidence>
<dbReference type="Proteomes" id="UP000619260">
    <property type="component" value="Unassembled WGS sequence"/>
</dbReference>
<organism evidence="2 3">
    <name type="scientific">Virgisporangium aliadipatigenens</name>
    <dbReference type="NCBI Taxonomy" id="741659"/>
    <lineage>
        <taxon>Bacteria</taxon>
        <taxon>Bacillati</taxon>
        <taxon>Actinomycetota</taxon>
        <taxon>Actinomycetes</taxon>
        <taxon>Micromonosporales</taxon>
        <taxon>Micromonosporaceae</taxon>
        <taxon>Virgisporangium</taxon>
    </lineage>
</organism>
<name>A0A8J4DQ23_9ACTN</name>